<comment type="caution">
    <text evidence="1">The sequence shown here is derived from an EMBL/GenBank/DDBJ whole genome shotgun (WGS) entry which is preliminary data.</text>
</comment>
<dbReference type="Proteomes" id="UP000267017">
    <property type="component" value="Unassembled WGS sequence"/>
</dbReference>
<protein>
    <submittedName>
        <fullName evidence="1">Uncharacterized protein</fullName>
    </submittedName>
</protein>
<sequence>MQMMTFQEFLDRWIPGSPLIGPKDYETRDRNELGVIDGGNWSPITFSPVVENLIGEYIRSQLLEYCDNLPDHIDGRTATTVD</sequence>
<name>A0A3P3TCH1_9BACL</name>
<reference evidence="1 2" key="1">
    <citation type="submission" date="2018-11" db="EMBL/GenBank/DDBJ databases">
        <title>Genome sequencing of Paenibacillus sp. KCOM 3021 (= ChDC PVNT-B20).</title>
        <authorList>
            <person name="Kook J.-K."/>
            <person name="Park S.-N."/>
            <person name="Lim Y.K."/>
        </authorList>
    </citation>
    <scope>NUCLEOTIDE SEQUENCE [LARGE SCALE GENOMIC DNA]</scope>
    <source>
        <strain evidence="1 2">KCOM 3021</strain>
    </source>
</reference>
<evidence type="ECO:0000313" key="1">
    <source>
        <dbReference type="EMBL" id="RRJ54788.1"/>
    </source>
</evidence>
<dbReference type="OrthoDB" id="9976354at2"/>
<dbReference type="RefSeq" id="WP_128635872.1">
    <property type="nucleotide sequence ID" value="NZ_RRCN01000002.1"/>
</dbReference>
<keyword evidence="2" id="KW-1185">Reference proteome</keyword>
<dbReference type="AlphaFoldDB" id="A0A3P3TCH1"/>
<gene>
    <name evidence="1" type="ORF">EHV15_34930</name>
</gene>
<accession>A0A3P3TCH1</accession>
<evidence type="ECO:0000313" key="2">
    <source>
        <dbReference type="Proteomes" id="UP000267017"/>
    </source>
</evidence>
<proteinExistence type="predicted"/>
<organism evidence="1 2">
    <name type="scientific">Paenibacillus oralis</name>
    <dbReference type="NCBI Taxonomy" id="2490856"/>
    <lineage>
        <taxon>Bacteria</taxon>
        <taxon>Bacillati</taxon>
        <taxon>Bacillota</taxon>
        <taxon>Bacilli</taxon>
        <taxon>Bacillales</taxon>
        <taxon>Paenibacillaceae</taxon>
        <taxon>Paenibacillus</taxon>
    </lineage>
</organism>
<dbReference type="EMBL" id="RRCN01000002">
    <property type="protein sequence ID" value="RRJ54788.1"/>
    <property type="molecule type" value="Genomic_DNA"/>
</dbReference>